<sequence>MCKRFLTYERTIASAPAANNARARLVQPADGSAQETAAPRGSPHRVRAERDKARLTSSLSYMMASAVYGRRRVRFFSGIPTHALFAELTRLVEDGTTKPFVHAVHPLSRIAEAHRALEAGGVRGKLVVEIG</sequence>
<reference evidence="2 3" key="1">
    <citation type="submission" date="2019-02" db="EMBL/GenBank/DDBJ databases">
        <title>Draft genome sequences of novel Actinobacteria.</title>
        <authorList>
            <person name="Sahin N."/>
            <person name="Ay H."/>
            <person name="Saygin H."/>
        </authorList>
    </citation>
    <scope>NUCLEOTIDE SEQUENCE [LARGE SCALE GENOMIC DNA]</scope>
    <source>
        <strain evidence="2 3">KC201</strain>
    </source>
</reference>
<dbReference type="AlphaFoldDB" id="A0A4R4NFE7"/>
<dbReference type="Pfam" id="PF13602">
    <property type="entry name" value="ADH_zinc_N_2"/>
    <property type="match status" value="1"/>
</dbReference>
<dbReference type="Gene3D" id="3.90.180.10">
    <property type="entry name" value="Medium-chain alcohol dehydrogenases, catalytic domain"/>
    <property type="match status" value="1"/>
</dbReference>
<keyword evidence="3" id="KW-1185">Reference proteome</keyword>
<accession>A0A4R4NFE7</accession>
<evidence type="ECO:0008006" key="4">
    <source>
        <dbReference type="Google" id="ProtNLM"/>
    </source>
</evidence>
<evidence type="ECO:0000313" key="3">
    <source>
        <dbReference type="Proteomes" id="UP000295157"/>
    </source>
</evidence>
<organism evidence="2 3">
    <name type="scientific">Nonomuraea longispora</name>
    <dbReference type="NCBI Taxonomy" id="1848320"/>
    <lineage>
        <taxon>Bacteria</taxon>
        <taxon>Bacillati</taxon>
        <taxon>Actinomycetota</taxon>
        <taxon>Actinomycetes</taxon>
        <taxon>Streptosporangiales</taxon>
        <taxon>Streptosporangiaceae</taxon>
        <taxon>Nonomuraea</taxon>
    </lineage>
</organism>
<gene>
    <name evidence="2" type="ORF">E1267_19400</name>
</gene>
<protein>
    <recommendedName>
        <fullName evidence="4">Zinc-binding dehydrogenase</fullName>
    </recommendedName>
</protein>
<dbReference type="OrthoDB" id="3727682at2"/>
<dbReference type="EMBL" id="SMJZ01000069">
    <property type="protein sequence ID" value="TDC05472.1"/>
    <property type="molecule type" value="Genomic_DNA"/>
</dbReference>
<feature type="region of interest" description="Disordered" evidence="1">
    <location>
        <begin position="26"/>
        <end position="50"/>
    </location>
</feature>
<dbReference type="Gene3D" id="3.40.50.720">
    <property type="entry name" value="NAD(P)-binding Rossmann-like Domain"/>
    <property type="match status" value="1"/>
</dbReference>
<comment type="caution">
    <text evidence="2">The sequence shown here is derived from an EMBL/GenBank/DDBJ whole genome shotgun (WGS) entry which is preliminary data.</text>
</comment>
<name>A0A4R4NFE7_9ACTN</name>
<dbReference type="Proteomes" id="UP000295157">
    <property type="component" value="Unassembled WGS sequence"/>
</dbReference>
<evidence type="ECO:0000313" key="2">
    <source>
        <dbReference type="EMBL" id="TDC05472.1"/>
    </source>
</evidence>
<evidence type="ECO:0000256" key="1">
    <source>
        <dbReference type="SAM" id="MobiDB-lite"/>
    </source>
</evidence>
<proteinExistence type="predicted"/>